<dbReference type="EMBL" id="BSPD01000002">
    <property type="protein sequence ID" value="GLS24391.1"/>
    <property type="molecule type" value="Genomic_DNA"/>
</dbReference>
<dbReference type="Proteomes" id="UP001156870">
    <property type="component" value="Unassembled WGS sequence"/>
</dbReference>
<reference evidence="1 2" key="1">
    <citation type="journal article" date="2014" name="Int. J. Syst. Evol. Microbiol.">
        <title>Complete genome sequence of Corynebacterium casei LMG S-19264T (=DSM 44701T), isolated from a smear-ripened cheese.</title>
        <authorList>
            <consortium name="US DOE Joint Genome Institute (JGI-PGF)"/>
            <person name="Walter F."/>
            <person name="Albersmeier A."/>
            <person name="Kalinowski J."/>
            <person name="Ruckert C."/>
        </authorList>
    </citation>
    <scope>NUCLEOTIDE SEQUENCE [LARGE SCALE GENOMIC DNA]</scope>
    <source>
        <strain evidence="1 2">NBRC 110095</strain>
    </source>
</reference>
<comment type="caution">
    <text evidence="1">The sequence shown here is derived from an EMBL/GenBank/DDBJ whole genome shotgun (WGS) entry which is preliminary data.</text>
</comment>
<protein>
    <submittedName>
        <fullName evidence="1">Uncharacterized protein</fullName>
    </submittedName>
</protein>
<keyword evidence="2" id="KW-1185">Reference proteome</keyword>
<accession>A0AA37T329</accession>
<organism evidence="1 2">
    <name type="scientific">Marinibactrum halimedae</name>
    <dbReference type="NCBI Taxonomy" id="1444977"/>
    <lineage>
        <taxon>Bacteria</taxon>
        <taxon>Pseudomonadati</taxon>
        <taxon>Pseudomonadota</taxon>
        <taxon>Gammaproteobacteria</taxon>
        <taxon>Cellvibrionales</taxon>
        <taxon>Cellvibrionaceae</taxon>
        <taxon>Marinibactrum</taxon>
    </lineage>
</organism>
<dbReference type="AlphaFoldDB" id="A0AA37T329"/>
<evidence type="ECO:0000313" key="2">
    <source>
        <dbReference type="Proteomes" id="UP001156870"/>
    </source>
</evidence>
<gene>
    <name evidence="1" type="ORF">GCM10007877_01020</name>
</gene>
<sequence length="52" mass="6280">MNNEAFKVLVKWIWHYFKWMVLIARLLRGVLGANKKYLDVFICILLIQNKDI</sequence>
<name>A0AA37T329_9GAMM</name>
<proteinExistence type="predicted"/>
<evidence type="ECO:0000313" key="1">
    <source>
        <dbReference type="EMBL" id="GLS24391.1"/>
    </source>
</evidence>